<proteinExistence type="predicted"/>
<dbReference type="Proteomes" id="UP000193067">
    <property type="component" value="Unassembled WGS sequence"/>
</dbReference>
<sequence>MGWQADAPRQASRMPLCLHRKFIAYFPSRVLEYHSLLLLPVDAHAPEENVGLPGPWQRCVWRWSSAATLTPGRPRLIVYERSEGPGVRVSGSPLNKLQRCDALFAREPGTQQEVKYPGPQRLVFLHSALLQRTGAGSSSLLAVCWHFLHRLARHSFSTYST</sequence>
<organism evidence="1 2">
    <name type="scientific">Trametes coccinea (strain BRFM310)</name>
    <name type="common">Pycnoporus coccineus</name>
    <dbReference type="NCBI Taxonomy" id="1353009"/>
    <lineage>
        <taxon>Eukaryota</taxon>
        <taxon>Fungi</taxon>
        <taxon>Dikarya</taxon>
        <taxon>Basidiomycota</taxon>
        <taxon>Agaricomycotina</taxon>
        <taxon>Agaricomycetes</taxon>
        <taxon>Polyporales</taxon>
        <taxon>Polyporaceae</taxon>
        <taxon>Trametes</taxon>
    </lineage>
</organism>
<dbReference type="EMBL" id="KZ084142">
    <property type="protein sequence ID" value="OSC98069.1"/>
    <property type="molecule type" value="Genomic_DNA"/>
</dbReference>
<name>A0A1Y2IAA8_TRAC3</name>
<dbReference type="AlphaFoldDB" id="A0A1Y2IAA8"/>
<evidence type="ECO:0000313" key="1">
    <source>
        <dbReference type="EMBL" id="OSC98069.1"/>
    </source>
</evidence>
<keyword evidence="2" id="KW-1185">Reference proteome</keyword>
<reference evidence="1 2" key="1">
    <citation type="journal article" date="2015" name="Biotechnol. Biofuels">
        <title>Enhanced degradation of softwood versus hardwood by the white-rot fungus Pycnoporus coccineus.</title>
        <authorList>
            <person name="Couturier M."/>
            <person name="Navarro D."/>
            <person name="Chevret D."/>
            <person name="Henrissat B."/>
            <person name="Piumi F."/>
            <person name="Ruiz-Duenas F.J."/>
            <person name="Martinez A.T."/>
            <person name="Grigoriev I.V."/>
            <person name="Riley R."/>
            <person name="Lipzen A."/>
            <person name="Berrin J.G."/>
            <person name="Master E.R."/>
            <person name="Rosso M.N."/>
        </authorList>
    </citation>
    <scope>NUCLEOTIDE SEQUENCE [LARGE SCALE GENOMIC DNA]</scope>
    <source>
        <strain evidence="1 2">BRFM310</strain>
    </source>
</reference>
<evidence type="ECO:0000313" key="2">
    <source>
        <dbReference type="Proteomes" id="UP000193067"/>
    </source>
</evidence>
<protein>
    <submittedName>
        <fullName evidence="1">Uncharacterized protein</fullName>
    </submittedName>
</protein>
<accession>A0A1Y2IAA8</accession>
<gene>
    <name evidence="1" type="ORF">PYCCODRAFT_1029442</name>
</gene>